<comment type="caution">
    <text evidence="2">The sequence shown here is derived from an EMBL/GenBank/DDBJ whole genome shotgun (WGS) entry which is preliminary data.</text>
</comment>
<evidence type="ECO:0000313" key="2">
    <source>
        <dbReference type="EMBL" id="KAJ3491240.1"/>
    </source>
</evidence>
<evidence type="ECO:0000313" key="3">
    <source>
        <dbReference type="Proteomes" id="UP001212997"/>
    </source>
</evidence>
<accession>A0AAD5YLL2</accession>
<dbReference type="Proteomes" id="UP001212997">
    <property type="component" value="Unassembled WGS sequence"/>
</dbReference>
<evidence type="ECO:0000256" key="1">
    <source>
        <dbReference type="SAM" id="MobiDB-lite"/>
    </source>
</evidence>
<gene>
    <name evidence="2" type="ORF">NLI96_g827</name>
</gene>
<feature type="compositionally biased region" description="Pro residues" evidence="1">
    <location>
        <begin position="15"/>
        <end position="24"/>
    </location>
</feature>
<sequence>MNAPQAAPQPLQQPQAPPAAPAGPPLMYLGPYIPGQHVNWGYNNNWETMNVDFAPGASAGSVLHAEAVEDGLRTLELVSTLP</sequence>
<dbReference type="AlphaFoldDB" id="A0AAD5YLL2"/>
<keyword evidence="3" id="KW-1185">Reference proteome</keyword>
<proteinExistence type="predicted"/>
<protein>
    <submittedName>
        <fullName evidence="2">Uncharacterized protein</fullName>
    </submittedName>
</protein>
<feature type="region of interest" description="Disordered" evidence="1">
    <location>
        <begin position="1"/>
        <end position="25"/>
    </location>
</feature>
<name>A0AAD5YLL2_9APHY</name>
<feature type="compositionally biased region" description="Low complexity" evidence="1">
    <location>
        <begin position="1"/>
        <end position="14"/>
    </location>
</feature>
<organism evidence="2 3">
    <name type="scientific">Meripilus lineatus</name>
    <dbReference type="NCBI Taxonomy" id="2056292"/>
    <lineage>
        <taxon>Eukaryota</taxon>
        <taxon>Fungi</taxon>
        <taxon>Dikarya</taxon>
        <taxon>Basidiomycota</taxon>
        <taxon>Agaricomycotina</taxon>
        <taxon>Agaricomycetes</taxon>
        <taxon>Polyporales</taxon>
        <taxon>Meripilaceae</taxon>
        <taxon>Meripilus</taxon>
    </lineage>
</organism>
<dbReference type="EMBL" id="JANAWD010000015">
    <property type="protein sequence ID" value="KAJ3491240.1"/>
    <property type="molecule type" value="Genomic_DNA"/>
</dbReference>
<reference evidence="2" key="1">
    <citation type="submission" date="2022-07" db="EMBL/GenBank/DDBJ databases">
        <title>Genome Sequence of Physisporinus lineatus.</title>
        <authorList>
            <person name="Buettner E."/>
        </authorList>
    </citation>
    <scope>NUCLEOTIDE SEQUENCE</scope>
    <source>
        <strain evidence="2">VT162</strain>
    </source>
</reference>